<feature type="chain" id="PRO_5047484256" evidence="1">
    <location>
        <begin position="20"/>
        <end position="150"/>
    </location>
</feature>
<accession>A0ABR6PQC5</accession>
<evidence type="ECO:0000256" key="1">
    <source>
        <dbReference type="SAM" id="SignalP"/>
    </source>
</evidence>
<organism evidence="3 4">
    <name type="scientific">Mucilaginibacter lappiensis</name>
    <dbReference type="NCBI Taxonomy" id="354630"/>
    <lineage>
        <taxon>Bacteria</taxon>
        <taxon>Pseudomonadati</taxon>
        <taxon>Bacteroidota</taxon>
        <taxon>Sphingobacteriia</taxon>
        <taxon>Sphingobacteriales</taxon>
        <taxon>Sphingobacteriaceae</taxon>
        <taxon>Mucilaginibacter</taxon>
    </lineage>
</organism>
<protein>
    <submittedName>
        <fullName evidence="3">Thiol:disulfide interchange protein DsbD</fullName>
        <ecNumber evidence="3">1.8.1.8</ecNumber>
    </submittedName>
</protein>
<dbReference type="PANTHER" id="PTHR32234">
    <property type="entry name" value="THIOL:DISULFIDE INTERCHANGE PROTEIN DSBD"/>
    <property type="match status" value="1"/>
</dbReference>
<dbReference type="PANTHER" id="PTHR32234:SF0">
    <property type="entry name" value="THIOL:DISULFIDE INTERCHANGE PROTEIN DSBD"/>
    <property type="match status" value="1"/>
</dbReference>
<dbReference type="GO" id="GO:0047134">
    <property type="term" value="F:protein-disulfide reductase [NAD(P)H] activity"/>
    <property type="evidence" value="ECO:0007669"/>
    <property type="project" value="UniProtKB-EC"/>
</dbReference>
<feature type="domain" description="Thiol:disulfide interchange protein DsbD N-terminal" evidence="2">
    <location>
        <begin position="35"/>
        <end position="142"/>
    </location>
</feature>
<dbReference type="Gene3D" id="2.60.40.1250">
    <property type="entry name" value="Thiol:disulfide interchange protein DsbD, N-terminal domain"/>
    <property type="match status" value="1"/>
</dbReference>
<dbReference type="RefSeq" id="WP_076376638.1">
    <property type="nucleotide sequence ID" value="NZ_FTMG01000014.1"/>
</dbReference>
<gene>
    <name evidence="3" type="ORF">HDF23_004618</name>
</gene>
<keyword evidence="4" id="KW-1185">Reference proteome</keyword>
<name>A0ABR6PQC5_9SPHI</name>
<evidence type="ECO:0000259" key="2">
    <source>
        <dbReference type="Pfam" id="PF11412"/>
    </source>
</evidence>
<evidence type="ECO:0000313" key="3">
    <source>
        <dbReference type="EMBL" id="MBB6111846.1"/>
    </source>
</evidence>
<keyword evidence="1" id="KW-0732">Signal</keyword>
<dbReference type="InterPro" id="IPR036929">
    <property type="entry name" value="DsbDN_sf"/>
</dbReference>
<dbReference type="InterPro" id="IPR028250">
    <property type="entry name" value="DsbDN"/>
</dbReference>
<dbReference type="Pfam" id="PF11412">
    <property type="entry name" value="DsbD_N"/>
    <property type="match status" value="1"/>
</dbReference>
<reference evidence="3 4" key="1">
    <citation type="submission" date="2020-08" db="EMBL/GenBank/DDBJ databases">
        <title>Genomic Encyclopedia of Type Strains, Phase IV (KMG-V): Genome sequencing to study the core and pangenomes of soil and plant-associated prokaryotes.</title>
        <authorList>
            <person name="Whitman W."/>
        </authorList>
    </citation>
    <scope>NUCLEOTIDE SEQUENCE [LARGE SCALE GENOMIC DNA]</scope>
    <source>
        <strain evidence="3 4">ANJLi2</strain>
    </source>
</reference>
<feature type="signal peptide" evidence="1">
    <location>
        <begin position="1"/>
        <end position="19"/>
    </location>
</feature>
<proteinExistence type="predicted"/>
<dbReference type="Proteomes" id="UP000541583">
    <property type="component" value="Unassembled WGS sequence"/>
</dbReference>
<evidence type="ECO:0000313" key="4">
    <source>
        <dbReference type="Proteomes" id="UP000541583"/>
    </source>
</evidence>
<keyword evidence="3" id="KW-0560">Oxidoreductase</keyword>
<sequence length="150" mass="16708">MKKVLLVIVALVMCAGAYAQIETPVRWSYAAKKLNDKEAIVFLKATIQPSWHIYSLNVKDGGPIKTSFEFTPSKLYVPIGKTSEPTPVTKYEKAFSMNVSYFEKEVVFQQKISLKSASATSVTGKLTYMTCNDKKCLPPEDVDFTIPLGK</sequence>
<comment type="caution">
    <text evidence="3">The sequence shown here is derived from an EMBL/GenBank/DDBJ whole genome shotgun (WGS) entry which is preliminary data.</text>
</comment>
<dbReference type="EC" id="1.8.1.8" evidence="3"/>
<dbReference type="EMBL" id="JACHCB010000014">
    <property type="protein sequence ID" value="MBB6111846.1"/>
    <property type="molecule type" value="Genomic_DNA"/>
</dbReference>